<dbReference type="STRING" id="525257.HMPREF0204_10663"/>
<dbReference type="OrthoDB" id="6630352at2"/>
<protein>
    <submittedName>
        <fullName evidence="1">Uncharacterized protein</fullName>
    </submittedName>
</protein>
<proteinExistence type="predicted"/>
<sequence length="110" mass="12850">MENNKPELKKADIKKLIEALLNKLEKLNDSTSFTFNNDLHWNITDEELYNPYEDPKELTMGSLIEDWEFLQKVLDGKREIIGYDLYKIASLLRFLGKSMIITKAQNISNP</sequence>
<name>A0A3S4M8I7_CHRGE</name>
<dbReference type="AlphaFoldDB" id="A0A3S4M8I7"/>
<evidence type="ECO:0000313" key="2">
    <source>
        <dbReference type="Proteomes" id="UP000279227"/>
    </source>
</evidence>
<dbReference type="RefSeq" id="WP_002982996.1">
    <property type="nucleotide sequence ID" value="NZ_CP068486.1"/>
</dbReference>
<accession>A0A3S4M8I7</accession>
<dbReference type="GeneID" id="93019240"/>
<dbReference type="EMBL" id="LR134289">
    <property type="protein sequence ID" value="VEE10125.1"/>
    <property type="molecule type" value="Genomic_DNA"/>
</dbReference>
<organism evidence="1 2">
    <name type="scientific">Chryseobacterium gleum</name>
    <name type="common">Flavobacterium gleum</name>
    <dbReference type="NCBI Taxonomy" id="250"/>
    <lineage>
        <taxon>Bacteria</taxon>
        <taxon>Pseudomonadati</taxon>
        <taxon>Bacteroidota</taxon>
        <taxon>Flavobacteriia</taxon>
        <taxon>Flavobacteriales</taxon>
        <taxon>Weeksellaceae</taxon>
        <taxon>Chryseobacterium group</taxon>
        <taxon>Chryseobacterium</taxon>
    </lineage>
</organism>
<gene>
    <name evidence="1" type="ORF">NCTC11432_03701</name>
</gene>
<dbReference type="Proteomes" id="UP000279227">
    <property type="component" value="Chromosome"/>
</dbReference>
<dbReference type="KEGG" id="cgle:NCTC11432_03701"/>
<evidence type="ECO:0000313" key="1">
    <source>
        <dbReference type="EMBL" id="VEE10125.1"/>
    </source>
</evidence>
<reference evidence="1 2" key="1">
    <citation type="submission" date="2018-12" db="EMBL/GenBank/DDBJ databases">
        <authorList>
            <consortium name="Pathogen Informatics"/>
        </authorList>
    </citation>
    <scope>NUCLEOTIDE SEQUENCE [LARGE SCALE GENOMIC DNA]</scope>
    <source>
        <strain evidence="1 2">NCTC11432</strain>
    </source>
</reference>